<keyword evidence="4" id="KW-1185">Reference proteome</keyword>
<dbReference type="InterPro" id="IPR036779">
    <property type="entry name" value="LysM_dom_sf"/>
</dbReference>
<keyword evidence="1" id="KW-1133">Transmembrane helix</keyword>
<organism evidence="3 4">
    <name type="scientific">Microbacterium soli</name>
    <dbReference type="NCBI Taxonomy" id="446075"/>
    <lineage>
        <taxon>Bacteria</taxon>
        <taxon>Bacillati</taxon>
        <taxon>Actinomycetota</taxon>
        <taxon>Actinomycetes</taxon>
        <taxon>Micrococcales</taxon>
        <taxon>Microbacteriaceae</taxon>
        <taxon>Microbacterium</taxon>
    </lineage>
</organism>
<evidence type="ECO:0000313" key="3">
    <source>
        <dbReference type="EMBL" id="GAA3943686.1"/>
    </source>
</evidence>
<evidence type="ECO:0000256" key="1">
    <source>
        <dbReference type="SAM" id="Phobius"/>
    </source>
</evidence>
<keyword evidence="1" id="KW-0812">Transmembrane</keyword>
<reference evidence="4" key="1">
    <citation type="journal article" date="2019" name="Int. J. Syst. Evol. Microbiol.">
        <title>The Global Catalogue of Microorganisms (GCM) 10K type strain sequencing project: providing services to taxonomists for standard genome sequencing and annotation.</title>
        <authorList>
            <consortium name="The Broad Institute Genomics Platform"/>
            <consortium name="The Broad Institute Genome Sequencing Center for Infectious Disease"/>
            <person name="Wu L."/>
            <person name="Ma J."/>
        </authorList>
    </citation>
    <scope>NUCLEOTIDE SEQUENCE [LARGE SCALE GENOMIC DNA]</scope>
    <source>
        <strain evidence="4">JCM 17024</strain>
    </source>
</reference>
<comment type="caution">
    <text evidence="3">The sequence shown here is derived from an EMBL/GenBank/DDBJ whole genome shotgun (WGS) entry which is preliminary data.</text>
</comment>
<feature type="transmembrane region" description="Helical" evidence="1">
    <location>
        <begin position="41"/>
        <end position="66"/>
    </location>
</feature>
<dbReference type="SUPFAM" id="SSF54106">
    <property type="entry name" value="LysM domain"/>
    <property type="match status" value="1"/>
</dbReference>
<accession>A0ABP7NDB5</accession>
<protein>
    <recommendedName>
        <fullName evidence="2">LysM domain-containing protein</fullName>
    </recommendedName>
</protein>
<dbReference type="RefSeq" id="WP_344819625.1">
    <property type="nucleotide sequence ID" value="NZ_BAABCP010000001.1"/>
</dbReference>
<proteinExistence type="predicted"/>
<dbReference type="InterPro" id="IPR018392">
    <property type="entry name" value="LysM"/>
</dbReference>
<keyword evidence="1" id="KW-0472">Membrane</keyword>
<dbReference type="PROSITE" id="PS51782">
    <property type="entry name" value="LYSM"/>
    <property type="match status" value="1"/>
</dbReference>
<dbReference type="SMART" id="SM00257">
    <property type="entry name" value="LysM"/>
    <property type="match status" value="1"/>
</dbReference>
<gene>
    <name evidence="3" type="ORF">GCM10022383_21980</name>
</gene>
<dbReference type="CDD" id="cd00118">
    <property type="entry name" value="LysM"/>
    <property type="match status" value="1"/>
</dbReference>
<sequence>MSTISIQSPAFVRAAGVAVGSQRSRTARGTRLRLTVRGRRVLAAIVAAPLVVGIVLSVLAGGTALASARLSEPVPFQTVSVLPGDSLWSIAGEIAPEVDPRVVIDDIVRLNNLSSGAIQAGAELAIPARYSR</sequence>
<name>A0ABP7NDB5_9MICO</name>
<dbReference type="Proteomes" id="UP001501591">
    <property type="component" value="Unassembled WGS sequence"/>
</dbReference>
<feature type="domain" description="LysM" evidence="2">
    <location>
        <begin position="77"/>
        <end position="126"/>
    </location>
</feature>
<evidence type="ECO:0000313" key="4">
    <source>
        <dbReference type="Proteomes" id="UP001501591"/>
    </source>
</evidence>
<dbReference type="EMBL" id="BAABCP010000001">
    <property type="protein sequence ID" value="GAA3943686.1"/>
    <property type="molecule type" value="Genomic_DNA"/>
</dbReference>
<evidence type="ECO:0000259" key="2">
    <source>
        <dbReference type="PROSITE" id="PS51782"/>
    </source>
</evidence>
<dbReference type="Pfam" id="PF01476">
    <property type="entry name" value="LysM"/>
    <property type="match status" value="1"/>
</dbReference>
<dbReference type="Gene3D" id="3.10.350.10">
    <property type="entry name" value="LysM domain"/>
    <property type="match status" value="1"/>
</dbReference>